<proteinExistence type="predicted"/>
<dbReference type="PANTHER" id="PTHR33428:SF14">
    <property type="entry name" value="CARBOXYLESTERASE TYPE B DOMAIN-CONTAINING PROTEIN"/>
    <property type="match status" value="1"/>
</dbReference>
<dbReference type="EMBL" id="BAAAUX010000019">
    <property type="protein sequence ID" value="GAA2805006.1"/>
    <property type="molecule type" value="Genomic_DNA"/>
</dbReference>
<keyword evidence="1" id="KW-0732">Signal</keyword>
<dbReference type="Pfam" id="PF12740">
    <property type="entry name" value="PETase"/>
    <property type="match status" value="1"/>
</dbReference>
<dbReference type="Gene3D" id="3.40.50.1820">
    <property type="entry name" value="alpha/beta hydrolase"/>
    <property type="match status" value="1"/>
</dbReference>
<feature type="signal peptide" evidence="1">
    <location>
        <begin position="1"/>
        <end position="39"/>
    </location>
</feature>
<evidence type="ECO:0000313" key="4">
    <source>
        <dbReference type="Proteomes" id="UP001500979"/>
    </source>
</evidence>
<feature type="chain" id="PRO_5045235401" description="PET hydrolase/cutinase-like domain-containing protein" evidence="1">
    <location>
        <begin position="40"/>
        <end position="293"/>
    </location>
</feature>
<dbReference type="SUPFAM" id="SSF53474">
    <property type="entry name" value="alpha/beta-Hydrolases"/>
    <property type="match status" value="1"/>
</dbReference>
<dbReference type="PANTHER" id="PTHR33428">
    <property type="entry name" value="CHLOROPHYLLASE-2, CHLOROPLASTIC"/>
    <property type="match status" value="1"/>
</dbReference>
<dbReference type="InterPro" id="IPR041127">
    <property type="entry name" value="PET_hydrolase/cutinase-like"/>
</dbReference>
<accession>A0ABN3VI24</accession>
<protein>
    <recommendedName>
        <fullName evidence="2">PET hydrolase/cutinase-like domain-containing protein</fullName>
    </recommendedName>
</protein>
<sequence>MLPISLTLVREVASMLLRRLVPAAALLACAALVTPTAHAAGPAHSSIGSQWADPGPFEVIKESTSAHTLYRPAVLGDGGHRHAVIIWGNGTGATPEAYDDLLRHWASHGFIVAAANTKNANSGQEMLDGARFLLQENDRPGSPYHQKVDADRIGSVGHSQGGAGAINAGADPIVDTTIPLEPGPLAEPEQLHGPALFLAGQNDGIVDPQRIVLPLYERAAHVPAFYAELAGADHFEPVADGGGFRGVMTAWFRYQLAGDEQAAAEFTGPSCGLCTDPAWSDVRSNGTNDGGTR</sequence>
<dbReference type="Proteomes" id="UP001500979">
    <property type="component" value="Unassembled WGS sequence"/>
</dbReference>
<comment type="caution">
    <text evidence="3">The sequence shown here is derived from an EMBL/GenBank/DDBJ whole genome shotgun (WGS) entry which is preliminary data.</text>
</comment>
<feature type="domain" description="PET hydrolase/cutinase-like" evidence="2">
    <location>
        <begin position="49"/>
        <end position="261"/>
    </location>
</feature>
<name>A0ABN3VI24_9PSEU</name>
<evidence type="ECO:0000313" key="3">
    <source>
        <dbReference type="EMBL" id="GAA2805006.1"/>
    </source>
</evidence>
<reference evidence="3 4" key="1">
    <citation type="journal article" date="2019" name="Int. J. Syst. Evol. Microbiol.">
        <title>The Global Catalogue of Microorganisms (GCM) 10K type strain sequencing project: providing services to taxonomists for standard genome sequencing and annotation.</title>
        <authorList>
            <consortium name="The Broad Institute Genomics Platform"/>
            <consortium name="The Broad Institute Genome Sequencing Center for Infectious Disease"/>
            <person name="Wu L."/>
            <person name="Ma J."/>
        </authorList>
    </citation>
    <scope>NUCLEOTIDE SEQUENCE [LARGE SCALE GENOMIC DNA]</scope>
    <source>
        <strain evidence="3 4">JCM 9383</strain>
    </source>
</reference>
<evidence type="ECO:0000256" key="1">
    <source>
        <dbReference type="SAM" id="SignalP"/>
    </source>
</evidence>
<organism evidence="3 4">
    <name type="scientific">Saccharopolyspora taberi</name>
    <dbReference type="NCBI Taxonomy" id="60895"/>
    <lineage>
        <taxon>Bacteria</taxon>
        <taxon>Bacillati</taxon>
        <taxon>Actinomycetota</taxon>
        <taxon>Actinomycetes</taxon>
        <taxon>Pseudonocardiales</taxon>
        <taxon>Pseudonocardiaceae</taxon>
        <taxon>Saccharopolyspora</taxon>
    </lineage>
</organism>
<evidence type="ECO:0000259" key="2">
    <source>
        <dbReference type="Pfam" id="PF12740"/>
    </source>
</evidence>
<dbReference type="InterPro" id="IPR029058">
    <property type="entry name" value="AB_hydrolase_fold"/>
</dbReference>
<gene>
    <name evidence="3" type="ORF">GCM10010470_45250</name>
</gene>
<keyword evidence="4" id="KW-1185">Reference proteome</keyword>